<dbReference type="Pfam" id="PF00686">
    <property type="entry name" value="CBM_20"/>
    <property type="match status" value="1"/>
</dbReference>
<evidence type="ECO:0000313" key="3">
    <source>
        <dbReference type="EMBL" id="KFA90788.1"/>
    </source>
</evidence>
<comment type="caution">
    <text evidence="3">The sequence shown here is derived from an EMBL/GenBank/DDBJ whole genome shotgun (WGS) entry which is preliminary data.</text>
</comment>
<proteinExistence type="predicted"/>
<dbReference type="SUPFAM" id="SSF53474">
    <property type="entry name" value="alpha/beta-Hydrolases"/>
    <property type="match status" value="1"/>
</dbReference>
<dbReference type="AlphaFoldDB" id="A0A084SQQ3"/>
<evidence type="ECO:0000256" key="1">
    <source>
        <dbReference type="SAM" id="SignalP"/>
    </source>
</evidence>
<dbReference type="Proteomes" id="UP000028547">
    <property type="component" value="Unassembled WGS sequence"/>
</dbReference>
<dbReference type="PROSITE" id="PS51166">
    <property type="entry name" value="CBM20"/>
    <property type="match status" value="1"/>
</dbReference>
<dbReference type="SUPFAM" id="SSF49452">
    <property type="entry name" value="Starch-binding domain-like"/>
    <property type="match status" value="1"/>
</dbReference>
<keyword evidence="1" id="KW-0732">Signal</keyword>
<sequence>MTHRLPTRFPLLLLLTLTALTGCPKPPTPTPEQNYSDVQFDVTVPPETPVNATLLLSGEDAAFKGPSGQGLELVYQGGNTFTVKARMPKNQLLVYTIRMTAPSEQTAIDMLGNAMPARRLEARENEENVSFNVERWGQPSSGLQPRTVFVVAVPATTPPDDDIYLAGNHELLGGWNPAGVKLYKAMNSSYAIELAFPPETSLEYKVTRGDWGKVEKTATGAELPTNRFHKTGSGFQRVSLSVGSWADFSAPPEGELTGKIEYLRDVTPTHTLLKKRDVIIWLPPDYDTNTERRYPVLYMHDGQNLMDATTAFAGEWGVDETAHELVGAGKVDALIIVGIYNTSDRGPEYTQVPDDRYPEVDGANGGRADAYGQFIVNELKPMIDGKYRTKPEAEYTGLAGSSLGGLVTMYLGMKHPDTFTRLGVISPSVFWGNNDIVTKVEALSGKPPLRIWVDIGTEEGSSSQETVEDTRLLRDALENKGWVLDGDLKYTEVEEGRHNEASWAARFGNVLEYLFPPPAP</sequence>
<dbReference type="InterPro" id="IPR002044">
    <property type="entry name" value="CBM20"/>
</dbReference>
<accession>A0A084SQQ3</accession>
<dbReference type="EMBL" id="JPMI01000177">
    <property type="protein sequence ID" value="KFA90788.1"/>
    <property type="molecule type" value="Genomic_DNA"/>
</dbReference>
<dbReference type="RefSeq" id="WP_043401175.1">
    <property type="nucleotide sequence ID" value="NZ_JPMI01000177.1"/>
</dbReference>
<dbReference type="InterPro" id="IPR050583">
    <property type="entry name" value="Mycobacterial_A85_antigen"/>
</dbReference>
<dbReference type="GO" id="GO:2001070">
    <property type="term" value="F:starch binding"/>
    <property type="evidence" value="ECO:0007669"/>
    <property type="project" value="InterPro"/>
</dbReference>
<gene>
    <name evidence="3" type="ORF">Q664_26540</name>
</gene>
<name>A0A084SQQ3_9BACT</name>
<feature type="domain" description="CBM20" evidence="2">
    <location>
        <begin position="139"/>
        <end position="247"/>
    </location>
</feature>
<dbReference type="PANTHER" id="PTHR48098:SF6">
    <property type="entry name" value="FERRI-BACILLIBACTIN ESTERASE BESA"/>
    <property type="match status" value="1"/>
</dbReference>
<dbReference type="Gene3D" id="3.40.50.1820">
    <property type="entry name" value="alpha/beta hydrolase"/>
    <property type="match status" value="1"/>
</dbReference>
<reference evidence="3 4" key="1">
    <citation type="submission" date="2014-07" db="EMBL/GenBank/DDBJ databases">
        <title>Draft Genome Sequence of Gephyronic Acid Producer, Cystobacter violaceus Strain Cb vi76.</title>
        <authorList>
            <person name="Stevens D.C."/>
            <person name="Young J."/>
            <person name="Carmichael R."/>
            <person name="Tan J."/>
            <person name="Taylor R.E."/>
        </authorList>
    </citation>
    <scope>NUCLEOTIDE SEQUENCE [LARGE SCALE GENOMIC DNA]</scope>
    <source>
        <strain evidence="3 4">Cb vi76</strain>
    </source>
</reference>
<evidence type="ECO:0000313" key="4">
    <source>
        <dbReference type="Proteomes" id="UP000028547"/>
    </source>
</evidence>
<dbReference type="InterPro" id="IPR029058">
    <property type="entry name" value="AB_hydrolase_fold"/>
</dbReference>
<dbReference type="Pfam" id="PF00756">
    <property type="entry name" value="Esterase"/>
    <property type="match status" value="1"/>
</dbReference>
<dbReference type="InterPro" id="IPR013783">
    <property type="entry name" value="Ig-like_fold"/>
</dbReference>
<feature type="signal peptide" evidence="1">
    <location>
        <begin position="1"/>
        <end position="21"/>
    </location>
</feature>
<dbReference type="Gene3D" id="2.60.40.10">
    <property type="entry name" value="Immunoglobulins"/>
    <property type="match status" value="1"/>
</dbReference>
<organism evidence="3 4">
    <name type="scientific">Archangium violaceum Cb vi76</name>
    <dbReference type="NCBI Taxonomy" id="1406225"/>
    <lineage>
        <taxon>Bacteria</taxon>
        <taxon>Pseudomonadati</taxon>
        <taxon>Myxococcota</taxon>
        <taxon>Myxococcia</taxon>
        <taxon>Myxococcales</taxon>
        <taxon>Cystobacterineae</taxon>
        <taxon>Archangiaceae</taxon>
        <taxon>Archangium</taxon>
    </lineage>
</organism>
<evidence type="ECO:0000259" key="2">
    <source>
        <dbReference type="PROSITE" id="PS51166"/>
    </source>
</evidence>
<feature type="chain" id="PRO_5001781567" evidence="1">
    <location>
        <begin position="22"/>
        <end position="520"/>
    </location>
</feature>
<dbReference type="SMART" id="SM01065">
    <property type="entry name" value="CBM_2"/>
    <property type="match status" value="1"/>
</dbReference>
<protein>
    <submittedName>
        <fullName evidence="3">Carbohydrate esterase</fullName>
    </submittedName>
</protein>
<dbReference type="InterPro" id="IPR000801">
    <property type="entry name" value="Esterase-like"/>
</dbReference>
<dbReference type="InterPro" id="IPR013784">
    <property type="entry name" value="Carb-bd-like_fold"/>
</dbReference>
<dbReference type="PANTHER" id="PTHR48098">
    <property type="entry name" value="ENTEROCHELIN ESTERASE-RELATED"/>
    <property type="match status" value="1"/>
</dbReference>
<dbReference type="PROSITE" id="PS51257">
    <property type="entry name" value="PROKAR_LIPOPROTEIN"/>
    <property type="match status" value="1"/>
</dbReference>